<organism evidence="1 2">
    <name type="scientific">Maudiozyma barnettii</name>
    <dbReference type="NCBI Taxonomy" id="61262"/>
    <lineage>
        <taxon>Eukaryota</taxon>
        <taxon>Fungi</taxon>
        <taxon>Dikarya</taxon>
        <taxon>Ascomycota</taxon>
        <taxon>Saccharomycotina</taxon>
        <taxon>Saccharomycetes</taxon>
        <taxon>Saccharomycetales</taxon>
        <taxon>Saccharomycetaceae</taxon>
        <taxon>Maudiozyma</taxon>
    </lineage>
</organism>
<dbReference type="RefSeq" id="XP_041407057.1">
    <property type="nucleotide sequence ID" value="XM_041551123.1"/>
</dbReference>
<gene>
    <name evidence="1" type="ORF">KABA2_06S00264</name>
</gene>
<dbReference type="Proteomes" id="UP000644660">
    <property type="component" value="Unassembled WGS sequence"/>
</dbReference>
<dbReference type="AlphaFoldDB" id="A0A8H2ZIQ6"/>
<reference evidence="1 2" key="1">
    <citation type="submission" date="2020-05" db="EMBL/GenBank/DDBJ databases">
        <authorList>
            <person name="Casaregola S."/>
            <person name="Devillers H."/>
            <person name="Grondin C."/>
        </authorList>
    </citation>
    <scope>NUCLEOTIDE SEQUENCE [LARGE SCALE GENOMIC DNA]</scope>
    <source>
        <strain evidence="1 2">CLIB 1767</strain>
    </source>
</reference>
<evidence type="ECO:0000313" key="1">
    <source>
        <dbReference type="EMBL" id="CAB4255213.1"/>
    </source>
</evidence>
<evidence type="ECO:0000313" key="2">
    <source>
        <dbReference type="Proteomes" id="UP000644660"/>
    </source>
</evidence>
<accession>A0A8H2ZIQ6</accession>
<name>A0A8H2ZIQ6_9SACH</name>
<dbReference type="EMBL" id="CAEFZW010000006">
    <property type="protein sequence ID" value="CAB4255213.1"/>
    <property type="molecule type" value="Genomic_DNA"/>
</dbReference>
<dbReference type="GeneID" id="64858249"/>
<keyword evidence="2" id="KW-1185">Reference proteome</keyword>
<proteinExistence type="predicted"/>
<protein>
    <submittedName>
        <fullName evidence="1">Uncharacterized protein</fullName>
    </submittedName>
</protein>
<sequence>MGLVTRLKKTVLKDDRLRIEKTTAKNIPDFLHFTSERHLPIAQIFGDTSRVIFPSVQAYDMFKTFKKLDHSFLKDNNGVGIPLFRIRSVEWNQSNFKEKNKELVYQIFSYELRTLSEVPPYMDGEIVLSNKEVNLYKCIYCDIYKANSSGGTTYFMEFKDDSLGEIPMIHRFQYRDMDTNIYNWNFRWHVKFSPIIENDHYKLGYLNPDTVSLLDAPKIVEDKKLLKVTKNQRFKLVFGHYTSEDSDFFPSSIIKVADFTIGEKEVVPSLGIRDVPVVTKIFSCQCLLIHIIELEKRSGERAINAPYNTPFIMM</sequence>
<dbReference type="OrthoDB" id="4038366at2759"/>
<comment type="caution">
    <text evidence="1">The sequence shown here is derived from an EMBL/GenBank/DDBJ whole genome shotgun (WGS) entry which is preliminary data.</text>
</comment>